<dbReference type="Pfam" id="PF11895">
    <property type="entry name" value="Peroxidase_ext"/>
    <property type="match status" value="1"/>
</dbReference>
<keyword evidence="1" id="KW-1015">Disulfide bond</keyword>
<dbReference type="HOGENOM" id="CLU_1864891_0_0_1"/>
<dbReference type="SUPFAM" id="SSF48113">
    <property type="entry name" value="Heme-dependent peroxidases"/>
    <property type="match status" value="1"/>
</dbReference>
<dbReference type="AlphaFoldDB" id="M2QK20"/>
<keyword evidence="4" id="KW-1185">Reference proteome</keyword>
<dbReference type="GO" id="GO:0006979">
    <property type="term" value="P:response to oxidative stress"/>
    <property type="evidence" value="ECO:0007669"/>
    <property type="project" value="InterPro"/>
</dbReference>
<dbReference type="GO" id="GO:0020037">
    <property type="term" value="F:heme binding"/>
    <property type="evidence" value="ECO:0007669"/>
    <property type="project" value="InterPro"/>
</dbReference>
<name>M2QK20_CERS8</name>
<dbReference type="Gene3D" id="1.10.420.10">
    <property type="entry name" value="Peroxidase, domain 2"/>
    <property type="match status" value="1"/>
</dbReference>
<sequence length="137" mass="14838">MATTLESASSARLRPCPHACFWQSFVDEQEFMTHNFKATMFKLAFPSHDRASLMDCSDGVPAPKHAVNKPATVRASTGPKGLELSCFAERLPALPVAPGATQILISHCSHDGQDCATVPRTSGQLGYHLLRGSHTYL</sequence>
<accession>M2QK20</accession>
<dbReference type="STRING" id="914234.M2QK20"/>
<evidence type="ECO:0000259" key="2">
    <source>
        <dbReference type="Pfam" id="PF11895"/>
    </source>
</evidence>
<reference evidence="3 4" key="1">
    <citation type="journal article" date="2012" name="Proc. Natl. Acad. Sci. U.S.A.">
        <title>Comparative genomics of Ceriporiopsis subvermispora and Phanerochaete chrysosporium provide insight into selective ligninolysis.</title>
        <authorList>
            <person name="Fernandez-Fueyo E."/>
            <person name="Ruiz-Duenas F.J."/>
            <person name="Ferreira P."/>
            <person name="Floudas D."/>
            <person name="Hibbett D.S."/>
            <person name="Canessa P."/>
            <person name="Larrondo L.F."/>
            <person name="James T.Y."/>
            <person name="Seelenfreund D."/>
            <person name="Lobos S."/>
            <person name="Polanco R."/>
            <person name="Tello M."/>
            <person name="Honda Y."/>
            <person name="Watanabe T."/>
            <person name="Watanabe T."/>
            <person name="Ryu J.S."/>
            <person name="Kubicek C.P."/>
            <person name="Schmoll M."/>
            <person name="Gaskell J."/>
            <person name="Hammel K.E."/>
            <person name="St John F.J."/>
            <person name="Vanden Wymelenberg A."/>
            <person name="Sabat G."/>
            <person name="Splinter BonDurant S."/>
            <person name="Syed K."/>
            <person name="Yadav J.S."/>
            <person name="Doddapaneni H."/>
            <person name="Subramanian V."/>
            <person name="Lavin J.L."/>
            <person name="Oguiza J.A."/>
            <person name="Perez G."/>
            <person name="Pisabarro A.G."/>
            <person name="Ramirez L."/>
            <person name="Santoyo F."/>
            <person name="Master E."/>
            <person name="Coutinho P.M."/>
            <person name="Henrissat B."/>
            <person name="Lombard V."/>
            <person name="Magnuson J.K."/>
            <person name="Kuees U."/>
            <person name="Hori C."/>
            <person name="Igarashi K."/>
            <person name="Samejima M."/>
            <person name="Held B.W."/>
            <person name="Barry K.W."/>
            <person name="LaButti K.M."/>
            <person name="Lapidus A."/>
            <person name="Lindquist E.A."/>
            <person name="Lucas S.M."/>
            <person name="Riley R."/>
            <person name="Salamov A.A."/>
            <person name="Hoffmeister D."/>
            <person name="Schwenk D."/>
            <person name="Hadar Y."/>
            <person name="Yarden O."/>
            <person name="de Vries R.P."/>
            <person name="Wiebenga A."/>
            <person name="Stenlid J."/>
            <person name="Eastwood D."/>
            <person name="Grigoriev I.V."/>
            <person name="Berka R.M."/>
            <person name="Blanchette R.A."/>
            <person name="Kersten P."/>
            <person name="Martinez A.T."/>
            <person name="Vicuna R."/>
            <person name="Cullen D."/>
        </authorList>
    </citation>
    <scope>NUCLEOTIDE SEQUENCE [LARGE SCALE GENOMIC DNA]</scope>
    <source>
        <strain evidence="3 4">B</strain>
    </source>
</reference>
<dbReference type="EMBL" id="KB445796">
    <property type="protein sequence ID" value="EMD37368.1"/>
    <property type="molecule type" value="Genomic_DNA"/>
</dbReference>
<protein>
    <recommendedName>
        <fullName evidence="2">Fungal ligninase C-terminal domain-containing protein</fullName>
    </recommendedName>
</protein>
<dbReference type="GO" id="GO:0004601">
    <property type="term" value="F:peroxidase activity"/>
    <property type="evidence" value="ECO:0007669"/>
    <property type="project" value="InterPro"/>
</dbReference>
<dbReference type="InterPro" id="IPR024589">
    <property type="entry name" value="Ligninase_C"/>
</dbReference>
<evidence type="ECO:0000256" key="1">
    <source>
        <dbReference type="PIRSR" id="PIRSR601621-4"/>
    </source>
</evidence>
<dbReference type="Proteomes" id="UP000016930">
    <property type="component" value="Unassembled WGS sequence"/>
</dbReference>
<proteinExistence type="predicted"/>
<feature type="domain" description="Fungal ligninase C-terminal" evidence="2">
    <location>
        <begin position="31"/>
        <end position="109"/>
    </location>
</feature>
<dbReference type="InterPro" id="IPR001621">
    <property type="entry name" value="Ligninase"/>
</dbReference>
<organism evidence="3 4">
    <name type="scientific">Ceriporiopsis subvermispora (strain B)</name>
    <name type="common">White-rot fungus</name>
    <name type="synonym">Gelatoporia subvermispora</name>
    <dbReference type="NCBI Taxonomy" id="914234"/>
    <lineage>
        <taxon>Eukaryota</taxon>
        <taxon>Fungi</taxon>
        <taxon>Dikarya</taxon>
        <taxon>Basidiomycota</taxon>
        <taxon>Agaricomycotina</taxon>
        <taxon>Agaricomycetes</taxon>
        <taxon>Polyporales</taxon>
        <taxon>Gelatoporiaceae</taxon>
        <taxon>Gelatoporia</taxon>
    </lineage>
</organism>
<dbReference type="InterPro" id="IPR010255">
    <property type="entry name" value="Haem_peroxidase_sf"/>
</dbReference>
<dbReference type="PRINTS" id="PR00462">
    <property type="entry name" value="LIGNINASE"/>
</dbReference>
<evidence type="ECO:0000313" key="4">
    <source>
        <dbReference type="Proteomes" id="UP000016930"/>
    </source>
</evidence>
<evidence type="ECO:0000313" key="3">
    <source>
        <dbReference type="EMBL" id="EMD37368.1"/>
    </source>
</evidence>
<gene>
    <name evidence="3" type="ORF">CERSUDRAFT_114041</name>
</gene>
<feature type="disulfide bond" evidence="1">
    <location>
        <begin position="20"/>
        <end position="86"/>
    </location>
</feature>